<proteinExistence type="predicted"/>
<evidence type="ECO:0000313" key="1">
    <source>
        <dbReference type="EMBL" id="TGX81306.1"/>
    </source>
</evidence>
<comment type="caution">
    <text evidence="1">The sequence shown here is derived from an EMBL/GenBank/DDBJ whole genome shotgun (WGS) entry which is preliminary data.</text>
</comment>
<dbReference type="Proteomes" id="UP000308886">
    <property type="component" value="Unassembled WGS sequence"/>
</dbReference>
<evidence type="ECO:0000313" key="2">
    <source>
        <dbReference type="Proteomes" id="UP000308886"/>
    </source>
</evidence>
<dbReference type="EMBL" id="SRZC01000018">
    <property type="protein sequence ID" value="TGX81306.1"/>
    <property type="molecule type" value="Genomic_DNA"/>
</dbReference>
<keyword evidence="2" id="KW-1185">Reference proteome</keyword>
<gene>
    <name evidence="1" type="ORF">E5358_10755</name>
</gene>
<organism evidence="1 2">
    <name type="scientific">Palleniella muris</name>
    <dbReference type="NCBI Taxonomy" id="3038145"/>
    <lineage>
        <taxon>Bacteria</taxon>
        <taxon>Pseudomonadati</taxon>
        <taxon>Bacteroidota</taxon>
        <taxon>Bacteroidia</taxon>
        <taxon>Bacteroidales</taxon>
        <taxon>Prevotellaceae</taxon>
        <taxon>Palleniella</taxon>
    </lineage>
</organism>
<protein>
    <submittedName>
        <fullName evidence="1">TolC family protein</fullName>
    </submittedName>
</protein>
<reference evidence="1" key="1">
    <citation type="submission" date="2019-04" db="EMBL/GenBank/DDBJ databases">
        <title>Microbes associate with the intestines of laboratory mice.</title>
        <authorList>
            <person name="Navarre W."/>
            <person name="Wong E."/>
            <person name="Huang K."/>
            <person name="Tropini C."/>
            <person name="Ng K."/>
            <person name="Yu B."/>
        </authorList>
    </citation>
    <scope>NUCLEOTIDE SEQUENCE</scope>
    <source>
        <strain evidence="1">NM73_A23</strain>
    </source>
</reference>
<accession>A0AC61QNQ3</accession>
<name>A0AC61QNQ3_9BACT</name>
<sequence length="450" mass="50078">MKLKRVSVILVLAMASLASWGQAWDLRQCIDYAMEHNISLQKSRISVKEAQTDLLTAKAQMFPSLTFNTNQNVTNRPWSENAMNVVSDGTGNMMANSSQSATNYNGNYGLNASWLVWNGGQRKKNIEQAEIQIEQAELATASNANTIQEQIVQNYVQILYAKESVKVNESTLAVSKAQRDRAAEMVKVGHLSKTDLAQLEAQVANDEYNLVNARTQVARYKMALKQLLELTGDETFDIATIEVSDRRALSALPAVEEVYSAALTTRPEIRSGQLSRDAAELDIALAKAGRMPNVSLNAGIGTSNYSGSDNSLTKQWKQNWNNTVGLSVSVPILSNRKNRSAVEKAKLQRQASDLDLQDLQKQLYNEIEGYWLDAVNARQQFRSACTNEESMQASFNLVSEQFNLGLKNLVELMDGKNNLQAARQSKLQSKYTFILNEQLLKFYAGESINL</sequence>